<dbReference type="AlphaFoldDB" id="A0A1I4BGQ6"/>
<dbReference type="GO" id="GO:0003723">
    <property type="term" value="F:RNA binding"/>
    <property type="evidence" value="ECO:0007669"/>
    <property type="project" value="UniProtKB-KW"/>
</dbReference>
<keyword evidence="1" id="KW-0540">Nuclease</keyword>
<feature type="domain" description="Metallo-beta-lactamase" evidence="7">
    <location>
        <begin position="30"/>
        <end position="214"/>
    </location>
</feature>
<dbReference type="Proteomes" id="UP000199473">
    <property type="component" value="Unassembled WGS sequence"/>
</dbReference>
<dbReference type="SMART" id="SM00849">
    <property type="entry name" value="Lactamase_B"/>
    <property type="match status" value="1"/>
</dbReference>
<dbReference type="SUPFAM" id="SSF56281">
    <property type="entry name" value="Metallo-hydrolase/oxidoreductase"/>
    <property type="match status" value="1"/>
</dbReference>
<name>A0A1I4BGQ6_9PROT</name>
<dbReference type="InterPro" id="IPR036866">
    <property type="entry name" value="RibonucZ/Hydroxyglut_hydro"/>
</dbReference>
<dbReference type="CDD" id="cd07714">
    <property type="entry name" value="RNaseJ_MBL-fold"/>
    <property type="match status" value="1"/>
</dbReference>
<keyword evidence="9" id="KW-1185">Reference proteome</keyword>
<dbReference type="InterPro" id="IPR041636">
    <property type="entry name" value="RNase_J_C"/>
</dbReference>
<gene>
    <name evidence="8" type="ORF">SAMN02745775_105289</name>
</gene>
<evidence type="ECO:0000256" key="2">
    <source>
        <dbReference type="ARBA" id="ARBA00022723"/>
    </source>
</evidence>
<evidence type="ECO:0000256" key="1">
    <source>
        <dbReference type="ARBA" id="ARBA00022722"/>
    </source>
</evidence>
<keyword evidence="4" id="KW-0862">Zinc</keyword>
<dbReference type="RefSeq" id="WP_245762107.1">
    <property type="nucleotide sequence ID" value="NZ_FOSQ01000005.1"/>
</dbReference>
<organism evidence="8 9">
    <name type="scientific">Falsiroseomonas stagni DSM 19981</name>
    <dbReference type="NCBI Taxonomy" id="1123062"/>
    <lineage>
        <taxon>Bacteria</taxon>
        <taxon>Pseudomonadati</taxon>
        <taxon>Pseudomonadota</taxon>
        <taxon>Alphaproteobacteria</taxon>
        <taxon>Acetobacterales</taxon>
        <taxon>Roseomonadaceae</taxon>
        <taxon>Falsiroseomonas</taxon>
    </lineage>
</organism>
<dbReference type="GO" id="GO:0004527">
    <property type="term" value="F:exonuclease activity"/>
    <property type="evidence" value="ECO:0007669"/>
    <property type="project" value="UniProtKB-KW"/>
</dbReference>
<dbReference type="Gene3D" id="3.40.50.10710">
    <property type="entry name" value="Metallo-hydrolase/oxidoreductase"/>
    <property type="match status" value="1"/>
</dbReference>
<reference evidence="8 9" key="1">
    <citation type="submission" date="2016-10" db="EMBL/GenBank/DDBJ databases">
        <authorList>
            <person name="de Groot N.N."/>
        </authorList>
    </citation>
    <scope>NUCLEOTIDE SEQUENCE [LARGE SCALE GENOMIC DNA]</scope>
    <source>
        <strain evidence="8 9">DSM 19981</strain>
    </source>
</reference>
<dbReference type="GO" id="GO:0046872">
    <property type="term" value="F:metal ion binding"/>
    <property type="evidence" value="ECO:0007669"/>
    <property type="project" value="UniProtKB-KW"/>
</dbReference>
<dbReference type="Gene3D" id="3.60.15.10">
    <property type="entry name" value="Ribonuclease Z/Hydroxyacylglutathione hydrolase-like"/>
    <property type="match status" value="1"/>
</dbReference>
<evidence type="ECO:0000256" key="4">
    <source>
        <dbReference type="ARBA" id="ARBA00022833"/>
    </source>
</evidence>
<dbReference type="Pfam" id="PF12706">
    <property type="entry name" value="Lactamase_B_2"/>
    <property type="match status" value="1"/>
</dbReference>
<evidence type="ECO:0000256" key="3">
    <source>
        <dbReference type="ARBA" id="ARBA00022801"/>
    </source>
</evidence>
<evidence type="ECO:0000313" key="8">
    <source>
        <dbReference type="EMBL" id="SFK67958.1"/>
    </source>
</evidence>
<evidence type="ECO:0000313" key="9">
    <source>
        <dbReference type="Proteomes" id="UP000199473"/>
    </source>
</evidence>
<sequence length="559" mass="60332">MTTTEPTENWKNNMTGDLAFIPLGGTGEIGLNFNVYRCDGALLAVDCGLGFGGPEHPEVEVMVPDPAWLAERRDRLQGLVITHAHEDHVGAVAHLWRQLRCPIWCTPFVAAVLRRKLGEAGLGQQVQVHVVPPGGRFEVGSFDLEFLRVSHSVPEAQALAIRTKFGNVLHTGDWKLDPNPLIGPPTDEAAFARFGAEGVLAMVCDSTNALVEGHSGSEAEVRRNMTALIKGIKRGRIAVTCFATNLARVESVAFAARAAGREVALFGRSLRNAEAAARECGYLKDTPPFLSEEDAEDMPDDKLVVICTGSQGEPRSAMSKIAADTHPHISLGEGDTAIFSSRMIPGNERAILRVQDELSRAGVDVMTADDHMVHVSGHPARDELKRLYQIVKPKYCVPVHGEWRHMNEHANLAESLGAIAHVIEDGDVLRLSPGPVETVESVPVGRLAIDGDRLLPLDGDVLAARKKMLMNGVVVASFAVDGAGRVLGQPQISAPGLFDGFGEEPAQIAADLARAVGEMPNATKREDGLLREAARTAIRKAVGRRLRKRPSVEVHLLRV</sequence>
<dbReference type="InterPro" id="IPR042173">
    <property type="entry name" value="RNase_J_2"/>
</dbReference>
<evidence type="ECO:0000259" key="7">
    <source>
        <dbReference type="SMART" id="SM00849"/>
    </source>
</evidence>
<dbReference type="PANTHER" id="PTHR43694:SF1">
    <property type="entry name" value="RIBONUCLEASE J"/>
    <property type="match status" value="1"/>
</dbReference>
<dbReference type="Pfam" id="PF17770">
    <property type="entry name" value="RNase_J_C"/>
    <property type="match status" value="1"/>
</dbReference>
<dbReference type="Pfam" id="PF07521">
    <property type="entry name" value="RMMBL"/>
    <property type="match status" value="1"/>
</dbReference>
<proteinExistence type="predicted"/>
<keyword evidence="5" id="KW-0269">Exonuclease</keyword>
<dbReference type="Pfam" id="PF22505">
    <property type="entry name" value="RNase_J_b_CASP"/>
    <property type="match status" value="1"/>
</dbReference>
<dbReference type="PANTHER" id="PTHR43694">
    <property type="entry name" value="RIBONUCLEASE J"/>
    <property type="match status" value="1"/>
</dbReference>
<dbReference type="Gene3D" id="3.10.20.580">
    <property type="match status" value="1"/>
</dbReference>
<accession>A0A1I4BGQ6</accession>
<dbReference type="InterPro" id="IPR055132">
    <property type="entry name" value="RNase_J_b_CASP"/>
</dbReference>
<dbReference type="InterPro" id="IPR001279">
    <property type="entry name" value="Metallo-B-lactamas"/>
</dbReference>
<keyword evidence="3" id="KW-0378">Hydrolase</keyword>
<dbReference type="InterPro" id="IPR011108">
    <property type="entry name" value="RMMBL"/>
</dbReference>
<keyword evidence="6" id="KW-0694">RNA-binding</keyword>
<dbReference type="EMBL" id="FOSQ01000005">
    <property type="protein sequence ID" value="SFK67958.1"/>
    <property type="molecule type" value="Genomic_DNA"/>
</dbReference>
<protein>
    <submittedName>
        <fullName evidence="8">Ribonuclease J</fullName>
    </submittedName>
</protein>
<evidence type="ECO:0000256" key="6">
    <source>
        <dbReference type="ARBA" id="ARBA00022884"/>
    </source>
</evidence>
<dbReference type="STRING" id="1123062.SAMN02745775_105289"/>
<keyword evidence="2" id="KW-0479">Metal-binding</keyword>
<evidence type="ECO:0000256" key="5">
    <source>
        <dbReference type="ARBA" id="ARBA00022839"/>
    </source>
</evidence>